<comment type="caution">
    <text evidence="2">The sequence shown here is derived from an EMBL/GenBank/DDBJ whole genome shotgun (WGS) entry which is preliminary data.</text>
</comment>
<feature type="signal peptide" evidence="1">
    <location>
        <begin position="1"/>
        <end position="20"/>
    </location>
</feature>
<sequence>MKKIAFVWAIFILSLNLSYAQNNRDTLFTQIGHSVQIESGILNQTKKVFIHLPFKFDKSKEYPLVVLADVMAFKPLSSITEIMAYNRTIPFCIVVCAVPTNAQNDYSPIIDDTSDAINGGKTMAFYEKELFPYLASKYNISKKIIWGQNYSGMFTTFILLSRPGLFDGYLSDVPRVDLLKKEIERENCFANLGNDTVFYQVSWTTLKNKPAGMNNLLKKLESDAPDNLKWTYTAESDSIMITHILTNYTYGLKAFFREME</sequence>
<dbReference type="InterPro" id="IPR050583">
    <property type="entry name" value="Mycobacterial_A85_antigen"/>
</dbReference>
<dbReference type="SUPFAM" id="SSF53474">
    <property type="entry name" value="alpha/beta-Hydrolases"/>
    <property type="match status" value="1"/>
</dbReference>
<evidence type="ECO:0000256" key="1">
    <source>
        <dbReference type="SAM" id="SignalP"/>
    </source>
</evidence>
<dbReference type="AlphaFoldDB" id="A0A5M4B1L6"/>
<dbReference type="InterPro" id="IPR000801">
    <property type="entry name" value="Esterase-like"/>
</dbReference>
<dbReference type="PANTHER" id="PTHR48098:SF3">
    <property type="entry name" value="IRON(III) ENTEROBACTIN ESTERASE"/>
    <property type="match status" value="1"/>
</dbReference>
<dbReference type="EMBL" id="BLAX01000001">
    <property type="protein sequence ID" value="GET34059.1"/>
    <property type="molecule type" value="Genomic_DNA"/>
</dbReference>
<gene>
    <name evidence="2" type="ORF">PbJCM13498_29220</name>
</gene>
<dbReference type="PANTHER" id="PTHR48098">
    <property type="entry name" value="ENTEROCHELIN ESTERASE-RELATED"/>
    <property type="match status" value="1"/>
</dbReference>
<dbReference type="Gene3D" id="3.40.50.1820">
    <property type="entry name" value="alpha/beta hydrolase"/>
    <property type="match status" value="1"/>
</dbReference>
<name>A0A5M4B1L6_9BACT</name>
<dbReference type="Proteomes" id="UP000391834">
    <property type="component" value="Unassembled WGS sequence"/>
</dbReference>
<evidence type="ECO:0000313" key="3">
    <source>
        <dbReference type="Proteomes" id="UP000391834"/>
    </source>
</evidence>
<keyword evidence="3" id="KW-1185">Reference proteome</keyword>
<dbReference type="OrthoDB" id="9784036at2"/>
<dbReference type="InterPro" id="IPR029058">
    <property type="entry name" value="AB_hydrolase_fold"/>
</dbReference>
<reference evidence="2 3" key="1">
    <citation type="submission" date="2019-10" db="EMBL/GenBank/DDBJ databases">
        <title>Prolixibacter strains distinguished by the presence of nitrate reductase genes were adept at nitrate-dependent anaerobic corrosion of metallic iron and carbon steel.</title>
        <authorList>
            <person name="Iino T."/>
            <person name="Shono N."/>
            <person name="Ito K."/>
            <person name="Nakamura R."/>
            <person name="Sueoka K."/>
            <person name="Harayama S."/>
            <person name="Ohkuma M."/>
        </authorList>
    </citation>
    <scope>NUCLEOTIDE SEQUENCE [LARGE SCALE GENOMIC DNA]</scope>
    <source>
        <strain evidence="2 3">JCM 13498</strain>
    </source>
</reference>
<evidence type="ECO:0000313" key="2">
    <source>
        <dbReference type="EMBL" id="GET34059.1"/>
    </source>
</evidence>
<keyword evidence="1" id="KW-0732">Signal</keyword>
<proteinExistence type="predicted"/>
<evidence type="ECO:0008006" key="4">
    <source>
        <dbReference type="Google" id="ProtNLM"/>
    </source>
</evidence>
<feature type="chain" id="PRO_5024284328" description="Esterase" evidence="1">
    <location>
        <begin position="21"/>
        <end position="260"/>
    </location>
</feature>
<dbReference type="RefSeq" id="WP_025863928.1">
    <property type="nucleotide sequence ID" value="NZ_BLAX01000001.1"/>
</dbReference>
<organism evidence="2 3">
    <name type="scientific">Prolixibacter bellariivorans</name>
    <dbReference type="NCBI Taxonomy" id="314319"/>
    <lineage>
        <taxon>Bacteria</taxon>
        <taxon>Pseudomonadati</taxon>
        <taxon>Bacteroidota</taxon>
        <taxon>Bacteroidia</taxon>
        <taxon>Marinilabiliales</taxon>
        <taxon>Prolixibacteraceae</taxon>
        <taxon>Prolixibacter</taxon>
    </lineage>
</organism>
<accession>A0A5M4B1L6</accession>
<dbReference type="Pfam" id="PF00756">
    <property type="entry name" value="Esterase"/>
    <property type="match status" value="1"/>
</dbReference>
<protein>
    <recommendedName>
        <fullName evidence="4">Esterase</fullName>
    </recommendedName>
</protein>